<protein>
    <recommendedName>
        <fullName evidence="6 7">Thioredoxin</fullName>
    </recommendedName>
</protein>
<evidence type="ECO:0000259" key="10">
    <source>
        <dbReference type="PROSITE" id="PS51352"/>
    </source>
</evidence>
<feature type="site" description="Contributes to redox potential value" evidence="8">
    <location>
        <position position="47"/>
    </location>
</feature>
<evidence type="ECO:0000313" key="12">
    <source>
        <dbReference type="Proteomes" id="UP000034917"/>
    </source>
</evidence>
<feature type="site" description="Contributes to redox potential value" evidence="8">
    <location>
        <position position="48"/>
    </location>
</feature>
<accession>A0A0G0GJ76</accession>
<feature type="domain" description="Thioredoxin" evidence="10">
    <location>
        <begin position="9"/>
        <end position="121"/>
    </location>
</feature>
<evidence type="ECO:0000256" key="1">
    <source>
        <dbReference type="ARBA" id="ARBA00008987"/>
    </source>
</evidence>
<dbReference type="PANTHER" id="PTHR45663">
    <property type="entry name" value="GEO12009P1"/>
    <property type="match status" value="1"/>
</dbReference>
<dbReference type="NCBIfam" id="TIGR01068">
    <property type="entry name" value="thioredoxin"/>
    <property type="match status" value="1"/>
</dbReference>
<dbReference type="FunFam" id="3.40.30.10:FF:000001">
    <property type="entry name" value="Thioredoxin"/>
    <property type="match status" value="1"/>
</dbReference>
<dbReference type="GO" id="GO:0005737">
    <property type="term" value="C:cytoplasm"/>
    <property type="evidence" value="ECO:0007669"/>
    <property type="project" value="TreeGrafter"/>
</dbReference>
<evidence type="ECO:0000256" key="7">
    <source>
        <dbReference type="PIRNR" id="PIRNR000077"/>
    </source>
</evidence>
<evidence type="ECO:0000256" key="6">
    <source>
        <dbReference type="NCBIfam" id="TIGR01068"/>
    </source>
</evidence>
<keyword evidence="2" id="KW-0813">Transport</keyword>
<dbReference type="PATRIC" id="fig|1618486.3.peg.283"/>
<keyword evidence="5 9" id="KW-0676">Redox-active center</keyword>
<keyword evidence="3" id="KW-0249">Electron transport</keyword>
<dbReference type="AlphaFoldDB" id="A0A0G0GJ76"/>
<evidence type="ECO:0000256" key="4">
    <source>
        <dbReference type="ARBA" id="ARBA00023157"/>
    </source>
</evidence>
<dbReference type="PROSITE" id="PS00194">
    <property type="entry name" value="THIOREDOXIN_1"/>
    <property type="match status" value="1"/>
</dbReference>
<evidence type="ECO:0000256" key="3">
    <source>
        <dbReference type="ARBA" id="ARBA00022982"/>
    </source>
</evidence>
<dbReference type="InterPro" id="IPR036249">
    <property type="entry name" value="Thioredoxin-like_sf"/>
</dbReference>
<feature type="disulfide bond" description="Redox-active" evidence="9">
    <location>
        <begin position="46"/>
        <end position="49"/>
    </location>
</feature>
<dbReference type="EMBL" id="LBSV01000003">
    <property type="protein sequence ID" value="KKQ26165.1"/>
    <property type="molecule type" value="Genomic_DNA"/>
</dbReference>
<evidence type="ECO:0000256" key="8">
    <source>
        <dbReference type="PIRSR" id="PIRSR000077-1"/>
    </source>
</evidence>
<dbReference type="Proteomes" id="UP000034917">
    <property type="component" value="Unassembled WGS sequence"/>
</dbReference>
<gene>
    <name evidence="11" type="ORF">US40_C0003G0017</name>
</gene>
<comment type="caution">
    <text evidence="11">The sequence shown here is derived from an EMBL/GenBank/DDBJ whole genome shotgun (WGS) entry which is preliminary data.</text>
</comment>
<dbReference type="PRINTS" id="PR00421">
    <property type="entry name" value="THIOREDOXIN"/>
</dbReference>
<reference evidence="11 12" key="1">
    <citation type="journal article" date="2015" name="Nature">
        <title>rRNA introns, odd ribosomes, and small enigmatic genomes across a large radiation of phyla.</title>
        <authorList>
            <person name="Brown C.T."/>
            <person name="Hug L.A."/>
            <person name="Thomas B.C."/>
            <person name="Sharon I."/>
            <person name="Castelle C.J."/>
            <person name="Singh A."/>
            <person name="Wilkins M.J."/>
            <person name="Williams K.H."/>
            <person name="Banfield J.F."/>
        </authorList>
    </citation>
    <scope>NUCLEOTIDE SEQUENCE [LARGE SCALE GENOMIC DNA]</scope>
</reference>
<feature type="active site" description="Nucleophile" evidence="8">
    <location>
        <position position="46"/>
    </location>
</feature>
<evidence type="ECO:0000256" key="5">
    <source>
        <dbReference type="ARBA" id="ARBA00023284"/>
    </source>
</evidence>
<name>A0A0G0GJ76_9BACT</name>
<dbReference type="Gene3D" id="3.40.30.10">
    <property type="entry name" value="Glutaredoxin"/>
    <property type="match status" value="1"/>
</dbReference>
<feature type="active site" description="Nucleophile" evidence="8">
    <location>
        <position position="49"/>
    </location>
</feature>
<dbReference type="Pfam" id="PF00085">
    <property type="entry name" value="Thioredoxin"/>
    <property type="match status" value="1"/>
</dbReference>
<comment type="similarity">
    <text evidence="1 7">Belongs to the thioredoxin family.</text>
</comment>
<organism evidence="11 12">
    <name type="scientific">Candidatus Roizmanbacteria bacterium GW2011_GWC2_37_13</name>
    <dbReference type="NCBI Taxonomy" id="1618486"/>
    <lineage>
        <taxon>Bacteria</taxon>
        <taxon>Candidatus Roizmaniibacteriota</taxon>
    </lineage>
</organism>
<dbReference type="GO" id="GO:0015035">
    <property type="term" value="F:protein-disulfide reductase activity"/>
    <property type="evidence" value="ECO:0007669"/>
    <property type="project" value="UniProtKB-UniRule"/>
</dbReference>
<dbReference type="InterPro" id="IPR005746">
    <property type="entry name" value="Thioredoxin"/>
</dbReference>
<evidence type="ECO:0000256" key="2">
    <source>
        <dbReference type="ARBA" id="ARBA00022448"/>
    </source>
</evidence>
<dbReference type="InterPro" id="IPR017937">
    <property type="entry name" value="Thioredoxin_CS"/>
</dbReference>
<dbReference type="InterPro" id="IPR013766">
    <property type="entry name" value="Thioredoxin_domain"/>
</dbReference>
<keyword evidence="4 9" id="KW-1015">Disulfide bond</keyword>
<dbReference type="SUPFAM" id="SSF52833">
    <property type="entry name" value="Thioredoxin-like"/>
    <property type="match status" value="1"/>
</dbReference>
<dbReference type="PROSITE" id="PS51352">
    <property type="entry name" value="THIOREDOXIN_2"/>
    <property type="match status" value="1"/>
</dbReference>
<sequence length="122" mass="13885">MRLKMRKIYSNIFSAMAVMHIDKGAFQKEVLDHKGLVFVDFYADWCGPCKMTEPIIEELAKELTGVKFVKVNVDENQELASSYQVFSIPTFMIFKDGQAAHQFVGAMGKEGFLQEIKTVKPE</sequence>
<proteinExistence type="inferred from homology"/>
<feature type="site" description="Deprotonates C-terminal active site Cys" evidence="8">
    <location>
        <position position="40"/>
    </location>
</feature>
<evidence type="ECO:0000256" key="9">
    <source>
        <dbReference type="PIRSR" id="PIRSR000077-4"/>
    </source>
</evidence>
<evidence type="ECO:0000313" key="11">
    <source>
        <dbReference type="EMBL" id="KKQ26165.1"/>
    </source>
</evidence>
<dbReference type="CDD" id="cd02947">
    <property type="entry name" value="TRX_family"/>
    <property type="match status" value="1"/>
</dbReference>
<dbReference type="PANTHER" id="PTHR45663:SF11">
    <property type="entry name" value="GEO12009P1"/>
    <property type="match status" value="1"/>
</dbReference>
<dbReference type="PIRSF" id="PIRSF000077">
    <property type="entry name" value="Thioredoxin"/>
    <property type="match status" value="1"/>
</dbReference>